<feature type="region of interest" description="Disordered" evidence="7">
    <location>
        <begin position="300"/>
        <end position="322"/>
    </location>
</feature>
<dbReference type="OrthoDB" id="10071013at2759"/>
<feature type="chain" id="PRO_5044665025" evidence="9">
    <location>
        <begin position="26"/>
        <end position="411"/>
    </location>
</feature>
<feature type="signal peptide" evidence="9">
    <location>
        <begin position="1"/>
        <end position="25"/>
    </location>
</feature>
<protein>
    <submittedName>
        <fullName evidence="13 14">MANSC domain-containing protein 1</fullName>
    </submittedName>
</protein>
<dbReference type="Ensembl" id="ENSCCNT00000041285.1">
    <property type="protein sequence ID" value="ENSCCNP00000032897.1"/>
    <property type="gene ID" value="ENSCCNG00000031183.1"/>
</dbReference>
<dbReference type="PANTHER" id="PTHR46876:SF3">
    <property type="entry name" value="MANSC DOMAIN CONTAINING 1"/>
    <property type="match status" value="1"/>
</dbReference>
<sequence length="411" mass="44294">MLLGKQWSWPYTLVIICFLTPRLSSSENCLTESLEDVVIDIQSSLSKGIRGNEPTHSVTPEGCLSSCCSTRDIAGDKVCNLMIFDTRKAAGQPNCYLFFCPSTDACPLKPAKGLRTYRVVTDLPTLTRADLPRQELAQSYLSPGQTSQVVTPTVPPETSHLDPTRPSTHPQKPFKTGHAGTQVPRDQEKGHPQSLHLSPDTQIAHLRPENATAFPSTVAPPEPVVPLLSRASATASTTVQPQVATPAPPVPTVTSQPPTAPVPMILTRAVVTAQALATGTPTTTVWGPADTRGSRIAVSFSETPELPSHTRPRQNPDPLSLSNVGFPVTHRTASQENENGEASIGGSSPSQVLEGQHGFPFEKWLLLGTLLFGVVLLVIGLALMGRMLAESLHRKRYSRLDYLINGIYVDI</sequence>
<dbReference type="RefSeq" id="XP_020016782.1">
    <property type="nucleotide sequence ID" value="XM_020161193.1"/>
</dbReference>
<evidence type="ECO:0000313" key="12">
    <source>
        <dbReference type="Proteomes" id="UP001732720"/>
    </source>
</evidence>
<evidence type="ECO:0000313" key="13">
    <source>
        <dbReference type="RefSeq" id="XP_020016781.1"/>
    </source>
</evidence>
<keyword evidence="3 9" id="KW-0732">Signal</keyword>
<dbReference type="PANTHER" id="PTHR46876">
    <property type="entry name" value="LOW-DENSITY LIPOPROTEIN RECEPTOR-RELATED PROTEIN 11"/>
    <property type="match status" value="1"/>
</dbReference>
<evidence type="ECO:0000256" key="2">
    <source>
        <dbReference type="ARBA" id="ARBA00022692"/>
    </source>
</evidence>
<reference evidence="11" key="1">
    <citation type="submission" date="2023-09" db="UniProtKB">
        <authorList>
            <consortium name="Ensembl"/>
        </authorList>
    </citation>
    <scope>IDENTIFICATION</scope>
</reference>
<dbReference type="SMART" id="SM00765">
    <property type="entry name" value="MANEC"/>
    <property type="match status" value="1"/>
</dbReference>
<evidence type="ECO:0000259" key="10">
    <source>
        <dbReference type="PROSITE" id="PS50986"/>
    </source>
</evidence>
<keyword evidence="2 8" id="KW-0812">Transmembrane</keyword>
<evidence type="ECO:0000256" key="1">
    <source>
        <dbReference type="ARBA" id="ARBA00004479"/>
    </source>
</evidence>
<feature type="domain" description="MANSC" evidence="10">
    <location>
        <begin position="33"/>
        <end position="117"/>
    </location>
</feature>
<feature type="compositionally biased region" description="Polar residues" evidence="7">
    <location>
        <begin position="139"/>
        <end position="151"/>
    </location>
</feature>
<dbReference type="KEGG" id="ccan:109684696"/>
<dbReference type="AlphaFoldDB" id="A0A8B7UBZ1"/>
<evidence type="ECO:0000256" key="9">
    <source>
        <dbReference type="SAM" id="SignalP"/>
    </source>
</evidence>
<evidence type="ECO:0000256" key="3">
    <source>
        <dbReference type="ARBA" id="ARBA00022729"/>
    </source>
</evidence>
<name>A0A8B7UBZ1_CASCN</name>
<evidence type="ECO:0000256" key="5">
    <source>
        <dbReference type="ARBA" id="ARBA00023136"/>
    </source>
</evidence>
<dbReference type="PROSITE" id="PS50986">
    <property type="entry name" value="MANSC"/>
    <property type="match status" value="1"/>
</dbReference>
<dbReference type="GO" id="GO:0016020">
    <property type="term" value="C:membrane"/>
    <property type="evidence" value="ECO:0007669"/>
    <property type="project" value="UniProtKB-SubCell"/>
</dbReference>
<evidence type="ECO:0000313" key="11">
    <source>
        <dbReference type="Ensembl" id="ENSCCNP00000032897.1"/>
    </source>
</evidence>
<evidence type="ECO:0000313" key="14">
    <source>
        <dbReference type="RefSeq" id="XP_020016782.1"/>
    </source>
</evidence>
<accession>A0A8B7UBZ1</accession>
<keyword evidence="5 8" id="KW-0472">Membrane</keyword>
<dbReference type="InterPro" id="IPR011106">
    <property type="entry name" value="MANSC_N"/>
</dbReference>
<feature type="transmembrane region" description="Helical" evidence="8">
    <location>
        <begin position="364"/>
        <end position="389"/>
    </location>
</feature>
<dbReference type="InterPro" id="IPR013980">
    <property type="entry name" value="MANSC_dom"/>
</dbReference>
<comment type="subcellular location">
    <subcellularLocation>
        <location evidence="1">Membrane</location>
        <topology evidence="1">Single-pass type I membrane protein</topology>
    </subcellularLocation>
</comment>
<evidence type="ECO:0000256" key="7">
    <source>
        <dbReference type="SAM" id="MobiDB-lite"/>
    </source>
</evidence>
<proteinExistence type="predicted"/>
<reference evidence="13 14" key="2">
    <citation type="submission" date="2025-04" db="UniProtKB">
        <authorList>
            <consortium name="RefSeq"/>
        </authorList>
    </citation>
    <scope>IDENTIFICATION</scope>
    <source>
        <tissue evidence="13 14">Leukocyte</tissue>
    </source>
</reference>
<keyword evidence="6" id="KW-0325">Glycoprotein</keyword>
<dbReference type="CTD" id="54682"/>
<evidence type="ECO:0000256" key="8">
    <source>
        <dbReference type="SAM" id="Phobius"/>
    </source>
</evidence>
<keyword evidence="12" id="KW-1185">Reference proteome</keyword>
<dbReference type="GeneID" id="109684696"/>
<evidence type="ECO:0000256" key="6">
    <source>
        <dbReference type="ARBA" id="ARBA00023180"/>
    </source>
</evidence>
<organism evidence="14">
    <name type="scientific">Castor canadensis</name>
    <name type="common">American beaver</name>
    <dbReference type="NCBI Taxonomy" id="51338"/>
    <lineage>
        <taxon>Eukaryota</taxon>
        <taxon>Metazoa</taxon>
        <taxon>Chordata</taxon>
        <taxon>Craniata</taxon>
        <taxon>Vertebrata</taxon>
        <taxon>Euteleostomi</taxon>
        <taxon>Mammalia</taxon>
        <taxon>Eutheria</taxon>
        <taxon>Euarchontoglires</taxon>
        <taxon>Glires</taxon>
        <taxon>Rodentia</taxon>
        <taxon>Castorimorpha</taxon>
        <taxon>Castoridae</taxon>
        <taxon>Castor</taxon>
    </lineage>
</organism>
<gene>
    <name evidence="11 13 14" type="primary">Mansc1</name>
</gene>
<evidence type="ECO:0000256" key="4">
    <source>
        <dbReference type="ARBA" id="ARBA00022989"/>
    </source>
</evidence>
<dbReference type="Pfam" id="PF07502">
    <property type="entry name" value="MANEC"/>
    <property type="match status" value="1"/>
</dbReference>
<feature type="region of interest" description="Disordered" evidence="7">
    <location>
        <begin position="236"/>
        <end position="257"/>
    </location>
</feature>
<feature type="region of interest" description="Disordered" evidence="7">
    <location>
        <begin position="139"/>
        <end position="196"/>
    </location>
</feature>
<dbReference type="RefSeq" id="XP_020016781.1">
    <property type="nucleotide sequence ID" value="XM_020161192.1"/>
</dbReference>
<keyword evidence="4 8" id="KW-1133">Transmembrane helix</keyword>
<dbReference type="Proteomes" id="UP001732720">
    <property type="component" value="Chromosome 6"/>
</dbReference>